<protein>
    <recommendedName>
        <fullName evidence="8">SET domain-containing protein</fullName>
    </recommendedName>
</protein>
<feature type="transmembrane region" description="Helical" evidence="6">
    <location>
        <begin position="581"/>
        <end position="607"/>
    </location>
</feature>
<feature type="compositionally biased region" description="Basic and acidic residues" evidence="5">
    <location>
        <begin position="277"/>
        <end position="294"/>
    </location>
</feature>
<evidence type="ECO:0000313" key="9">
    <source>
        <dbReference type="EMBL" id="KAF4673648.1"/>
    </source>
</evidence>
<reference evidence="9 10" key="1">
    <citation type="submission" date="2020-04" db="EMBL/GenBank/DDBJ databases">
        <title>Perkinsus olseni comparative genomics.</title>
        <authorList>
            <person name="Bogema D.R."/>
        </authorList>
    </citation>
    <scope>NUCLEOTIDE SEQUENCE [LARGE SCALE GENOMIC DNA]</scope>
    <source>
        <strain evidence="9">ATCC PRA-31</strain>
    </source>
</reference>
<feature type="signal peptide" evidence="7">
    <location>
        <begin position="1"/>
        <end position="19"/>
    </location>
</feature>
<dbReference type="InterPro" id="IPR011547">
    <property type="entry name" value="SLC26A/SulP_dom"/>
</dbReference>
<dbReference type="Gene3D" id="2.170.270.10">
    <property type="entry name" value="SET domain"/>
    <property type="match status" value="1"/>
</dbReference>
<evidence type="ECO:0000256" key="2">
    <source>
        <dbReference type="ARBA" id="ARBA00022692"/>
    </source>
</evidence>
<dbReference type="Pfam" id="PF00916">
    <property type="entry name" value="Sulfate_transp"/>
    <property type="match status" value="1"/>
</dbReference>
<keyword evidence="4 6" id="KW-0472">Membrane</keyword>
<evidence type="ECO:0000256" key="3">
    <source>
        <dbReference type="ARBA" id="ARBA00022989"/>
    </source>
</evidence>
<dbReference type="PROSITE" id="PS50280">
    <property type="entry name" value="SET"/>
    <property type="match status" value="1"/>
</dbReference>
<sequence length="959" mass="105804">MLFYKVVYIAASLMLTALARPGPPAGTYYAKINPQGTVCVQVNWPPNRHEDVELGVKCGAHFKKSKDITVDQGPPFIYVTDSSRKYNYRRFRQVVNVYCGLRTILPGPEGRAETWALLMLGQQIRKSQLTYLGDRLGLGVFANADVTKGTVVEVCPTLGFTRKSISAADSTSSAVEGTRLEDYVYEFPGECSHLNDDRILYLPLGFGSLYNHSDKPNLRYNIERTIDGRHVVMVMKATEDIPAGSELCVSYGDQWWWERMQQPQLFLAMDSRQASDDPVRVDRDAGSAEAKDFTPSESSEPSPIYEASLSHDVSSSGESGSEKSAVLKKAQGWGKWTWRWLKLHKLDFLSGLTVALAQVPEAVAFSFVANVDPVVGLQAAWMMGVITSLAGGRPGQISGATGSTAVVMPPIVAKGIGYLFYTVMLAGVIQILFGVFRAGKLLRMISAPVMIGFVDGLAIVIFLAQLEAFKWTQGNAVGPARRLTAFEVLTDGEPWLPWDDILKMLLLVAITMTVTFVLPKFTRFPSALTGIVIATGVEWGIYRQVGWPTRLVEDIASVKGYFPIPIWFDDRWHLPTFDWDLFTFIFPHAIVIALIGIIESLLTLNLIDEITQTKGNPNRECWGQGLAQLITGTFGGMGGCAMIGQSMINIKSGGTSRLSGFVAGIFTLFILLFVYHAINIIPIAALVGVMFCVVIHTFEWSTFGMVAAAFMTKQMRSNKLVQRYILRGSRKLPRGDVLIIVVVTVVTLLTDLAIAVGVGVCLQALLFSWQSHKSLSVVERPDMSTDELKVYDLHGPLCFASSSDFLEAFDIASDPDTAELHCQNADIHGYSAMEAINTLAERYSHAGKRIIVKSVKKTDHAVLAKAEDLIHEMVVIDKYYEPITYHKRMLSVERWGEEVAFGSSAHHSPAPRRARRYVNEELLQASRGYDMELGEFSHQGLHHRKGSAPPAFGGDNPTA</sequence>
<feature type="transmembrane region" description="Helical" evidence="6">
    <location>
        <begin position="448"/>
        <end position="466"/>
    </location>
</feature>
<dbReference type="InterPro" id="IPR046341">
    <property type="entry name" value="SET_dom_sf"/>
</dbReference>
<feature type="transmembrane region" description="Helical" evidence="6">
    <location>
        <begin position="737"/>
        <end position="766"/>
    </location>
</feature>
<dbReference type="InterPro" id="IPR001214">
    <property type="entry name" value="SET_dom"/>
</dbReference>
<comment type="caution">
    <text evidence="9">The sequence shown here is derived from an EMBL/GenBank/DDBJ whole genome shotgun (WGS) entry which is preliminary data.</text>
</comment>
<keyword evidence="7" id="KW-0732">Signal</keyword>
<feature type="transmembrane region" description="Helical" evidence="6">
    <location>
        <begin position="418"/>
        <end position="436"/>
    </location>
</feature>
<dbReference type="AlphaFoldDB" id="A0A7J6MPW3"/>
<dbReference type="Proteomes" id="UP000572268">
    <property type="component" value="Unassembled WGS sequence"/>
</dbReference>
<keyword evidence="3 6" id="KW-1133">Transmembrane helix</keyword>
<feature type="transmembrane region" description="Helical" evidence="6">
    <location>
        <begin position="684"/>
        <end position="710"/>
    </location>
</feature>
<evidence type="ECO:0000313" key="10">
    <source>
        <dbReference type="Proteomes" id="UP000572268"/>
    </source>
</evidence>
<keyword evidence="2 6" id="KW-0812">Transmembrane</keyword>
<dbReference type="InterPro" id="IPR052706">
    <property type="entry name" value="Membrane-Transporter-like"/>
</dbReference>
<feature type="compositionally biased region" description="Low complexity" evidence="5">
    <location>
        <begin position="295"/>
        <end position="321"/>
    </location>
</feature>
<dbReference type="InterPro" id="IPR036513">
    <property type="entry name" value="STAS_dom_sf"/>
</dbReference>
<dbReference type="PANTHER" id="PTHR43310:SF1">
    <property type="entry name" value="SULFATE TRANSPORTER YBAR-RELATED"/>
    <property type="match status" value="1"/>
</dbReference>
<evidence type="ECO:0000256" key="1">
    <source>
        <dbReference type="ARBA" id="ARBA00004141"/>
    </source>
</evidence>
<comment type="subcellular location">
    <subcellularLocation>
        <location evidence="1">Membrane</location>
        <topology evidence="1">Multi-pass membrane protein</topology>
    </subcellularLocation>
</comment>
<evidence type="ECO:0000256" key="4">
    <source>
        <dbReference type="ARBA" id="ARBA00023136"/>
    </source>
</evidence>
<accession>A0A7J6MPW3</accession>
<dbReference type="PANTHER" id="PTHR43310">
    <property type="entry name" value="SULFATE TRANSPORTER YBAR-RELATED"/>
    <property type="match status" value="1"/>
</dbReference>
<feature type="domain" description="SET" evidence="8">
    <location>
        <begin position="120"/>
        <end position="252"/>
    </location>
</feature>
<feature type="transmembrane region" description="Helical" evidence="6">
    <location>
        <begin position="501"/>
        <end position="518"/>
    </location>
</feature>
<gene>
    <name evidence="9" type="ORF">FOL46_006761</name>
</gene>
<evidence type="ECO:0000259" key="8">
    <source>
        <dbReference type="PROSITE" id="PS50280"/>
    </source>
</evidence>
<feature type="region of interest" description="Disordered" evidence="5">
    <location>
        <begin position="940"/>
        <end position="959"/>
    </location>
</feature>
<evidence type="ECO:0000256" key="7">
    <source>
        <dbReference type="SAM" id="SignalP"/>
    </source>
</evidence>
<organism evidence="9 10">
    <name type="scientific">Perkinsus olseni</name>
    <name type="common">Perkinsus atlanticus</name>
    <dbReference type="NCBI Taxonomy" id="32597"/>
    <lineage>
        <taxon>Eukaryota</taxon>
        <taxon>Sar</taxon>
        <taxon>Alveolata</taxon>
        <taxon>Perkinsozoa</taxon>
        <taxon>Perkinsea</taxon>
        <taxon>Perkinsida</taxon>
        <taxon>Perkinsidae</taxon>
        <taxon>Perkinsus</taxon>
    </lineage>
</organism>
<feature type="region of interest" description="Disordered" evidence="5">
    <location>
        <begin position="277"/>
        <end position="321"/>
    </location>
</feature>
<dbReference type="SUPFAM" id="SSF82199">
    <property type="entry name" value="SET domain"/>
    <property type="match status" value="1"/>
</dbReference>
<feature type="chain" id="PRO_5029861084" description="SET domain-containing protein" evidence="7">
    <location>
        <begin position="20"/>
        <end position="959"/>
    </location>
</feature>
<dbReference type="Gene3D" id="3.30.750.24">
    <property type="entry name" value="STAS domain"/>
    <property type="match status" value="1"/>
</dbReference>
<dbReference type="GO" id="GO:0016020">
    <property type="term" value="C:membrane"/>
    <property type="evidence" value="ECO:0007669"/>
    <property type="project" value="UniProtKB-SubCell"/>
</dbReference>
<evidence type="ECO:0000256" key="5">
    <source>
        <dbReference type="SAM" id="MobiDB-lite"/>
    </source>
</evidence>
<name>A0A7J6MPW3_PEROL</name>
<feature type="transmembrane region" description="Helical" evidence="6">
    <location>
        <begin position="660"/>
        <end position="678"/>
    </location>
</feature>
<proteinExistence type="predicted"/>
<dbReference type="EMBL" id="JABANN010000045">
    <property type="protein sequence ID" value="KAF4673648.1"/>
    <property type="molecule type" value="Genomic_DNA"/>
</dbReference>
<evidence type="ECO:0000256" key="6">
    <source>
        <dbReference type="SAM" id="Phobius"/>
    </source>
</evidence>
<dbReference type="Pfam" id="PF00856">
    <property type="entry name" value="SET"/>
    <property type="match status" value="1"/>
</dbReference>